<evidence type="ECO:0000256" key="1">
    <source>
        <dbReference type="ARBA" id="ARBA00022603"/>
    </source>
</evidence>
<evidence type="ECO:0000313" key="10">
    <source>
        <dbReference type="Proteomes" id="UP000549009"/>
    </source>
</evidence>
<dbReference type="SUPFAM" id="SSF82282">
    <property type="entry name" value="Homocysteine S-methyltransferase"/>
    <property type="match status" value="1"/>
</dbReference>
<dbReference type="KEGG" id="sspb:CP982_37590"/>
<dbReference type="EMBL" id="CP023690">
    <property type="protein sequence ID" value="QEV63709.1"/>
    <property type="molecule type" value="Genomic_DNA"/>
</dbReference>
<evidence type="ECO:0000259" key="6">
    <source>
        <dbReference type="PROSITE" id="PS50970"/>
    </source>
</evidence>
<dbReference type="Proteomes" id="UP000326505">
    <property type="component" value="Chromosome"/>
</dbReference>
<dbReference type="InterPro" id="IPR036589">
    <property type="entry name" value="HCY_dom_sf"/>
</dbReference>
<feature type="binding site" evidence="5">
    <location>
        <position position="298"/>
    </location>
    <ligand>
        <name>Zn(2+)</name>
        <dbReference type="ChEBI" id="CHEBI:29105"/>
    </ligand>
</feature>
<dbReference type="Pfam" id="PF02574">
    <property type="entry name" value="S-methyl_trans"/>
    <property type="match status" value="1"/>
</dbReference>
<dbReference type="GO" id="GO:0009086">
    <property type="term" value="P:methionine biosynthetic process"/>
    <property type="evidence" value="ECO:0007669"/>
    <property type="project" value="InterPro"/>
</dbReference>
<keyword evidence="2 5" id="KW-0808">Transferase</keyword>
<reference evidence="8 9" key="1">
    <citation type="submission" date="2017-09" db="EMBL/GenBank/DDBJ databases">
        <authorList>
            <person name="Lee N."/>
            <person name="Cho B.-K."/>
        </authorList>
    </citation>
    <scope>NUCLEOTIDE SEQUENCE [LARGE SCALE GENOMIC DNA]</scope>
    <source>
        <strain evidence="8 9">ATCC 27465</strain>
    </source>
</reference>
<dbReference type="GO" id="GO:0033528">
    <property type="term" value="P:S-methylmethionine cycle"/>
    <property type="evidence" value="ECO:0007669"/>
    <property type="project" value="TreeGrafter"/>
</dbReference>
<dbReference type="RefSeq" id="WP_150514565.1">
    <property type="nucleotide sequence ID" value="NZ_BMSQ01000012.1"/>
</dbReference>
<dbReference type="PANTHER" id="PTHR46015:SF1">
    <property type="entry name" value="HOMOCYSTEINE S-METHYLTRANSFERASE-LIKE ISOFORM 1"/>
    <property type="match status" value="1"/>
</dbReference>
<dbReference type="PANTHER" id="PTHR46015">
    <property type="entry name" value="ZGC:172121"/>
    <property type="match status" value="1"/>
</dbReference>
<evidence type="ECO:0000313" key="9">
    <source>
        <dbReference type="Proteomes" id="UP000326505"/>
    </source>
</evidence>
<dbReference type="GO" id="GO:0032259">
    <property type="term" value="P:methylation"/>
    <property type="evidence" value="ECO:0007669"/>
    <property type="project" value="UniProtKB-KW"/>
</dbReference>
<accession>A0A5P2XK71</accession>
<sequence length="317" mass="32457">MNEAASTGAGAGGGGATGLAAALARGPLVLDGGLSNQLAAAGHDLSDDLWSARLLAERPDAVRAAHRAYYEAGADVVITASYQATFEGFARHGIDAVSTAELLRLSVTLAREAAALSGAPRPLWVAASAGPYGAMLADGSEYRGGYGLSVAALERFHRPRLEVLCDAAPDVLALETVPDTDEARALLRAVRGLGVPAWLSYSVSGTRTRAGQPLAEAFALAADVDEILAVGVNCCDPRDADAAVSLAARVTGKPVVVYPNSGETWNAATRSWQGPSRFTAAQVATWRAAGARLIGGCCRVGPQAIAEVAERLRGPGA</sequence>
<evidence type="ECO:0000313" key="8">
    <source>
        <dbReference type="EMBL" id="QEV63709.1"/>
    </source>
</evidence>
<evidence type="ECO:0000256" key="4">
    <source>
        <dbReference type="ARBA" id="ARBA00022833"/>
    </source>
</evidence>
<dbReference type="NCBIfam" id="NF007020">
    <property type="entry name" value="PRK09485.1"/>
    <property type="match status" value="1"/>
</dbReference>
<protein>
    <submittedName>
        <fullName evidence="8">Homocysteine S-methyltransferase</fullName>
        <ecNumber evidence="8">2.1.1.10</ecNumber>
    </submittedName>
</protein>
<proteinExistence type="predicted"/>
<dbReference type="PROSITE" id="PS50970">
    <property type="entry name" value="HCY"/>
    <property type="match status" value="1"/>
</dbReference>
<feature type="domain" description="Hcy-binding" evidence="6">
    <location>
        <begin position="16"/>
        <end position="312"/>
    </location>
</feature>
<evidence type="ECO:0000313" key="7">
    <source>
        <dbReference type="EMBL" id="MBB5101869.1"/>
    </source>
</evidence>
<keyword evidence="3 5" id="KW-0479">Metal-binding</keyword>
<keyword evidence="4 5" id="KW-0862">Zinc</keyword>
<dbReference type="InterPro" id="IPR051486">
    <property type="entry name" value="Hcy_S-methyltransferase"/>
</dbReference>
<feature type="binding site" evidence="5">
    <location>
        <position position="297"/>
    </location>
    <ligand>
        <name>Zn(2+)</name>
        <dbReference type="ChEBI" id="CHEBI:29105"/>
    </ligand>
</feature>
<gene>
    <name evidence="8" type="ORF">CP982_37590</name>
    <name evidence="7" type="ORF">FHS40_000922</name>
</gene>
<keyword evidence="10" id="KW-1185">Reference proteome</keyword>
<dbReference type="InterPro" id="IPR003726">
    <property type="entry name" value="HCY_dom"/>
</dbReference>
<dbReference type="EC" id="2.1.1.10" evidence="8"/>
<dbReference type="AlphaFoldDB" id="A0A5P2XK71"/>
<evidence type="ECO:0000256" key="2">
    <source>
        <dbReference type="ARBA" id="ARBA00022679"/>
    </source>
</evidence>
<dbReference type="OrthoDB" id="9803687at2"/>
<dbReference type="EMBL" id="JACHJD010000002">
    <property type="protein sequence ID" value="MBB5101869.1"/>
    <property type="molecule type" value="Genomic_DNA"/>
</dbReference>
<dbReference type="GO" id="GO:0008898">
    <property type="term" value="F:S-adenosylmethionine-homocysteine S-methyltransferase activity"/>
    <property type="evidence" value="ECO:0007669"/>
    <property type="project" value="TreeGrafter"/>
</dbReference>
<dbReference type="InterPro" id="IPR017226">
    <property type="entry name" value="BHMT-like"/>
</dbReference>
<keyword evidence="1 5" id="KW-0489">Methyltransferase</keyword>
<feature type="binding site" evidence="5">
    <location>
        <position position="234"/>
    </location>
    <ligand>
        <name>Zn(2+)</name>
        <dbReference type="ChEBI" id="CHEBI:29105"/>
    </ligand>
</feature>
<comment type="cofactor">
    <cofactor evidence="5">
        <name>Zn(2+)</name>
        <dbReference type="ChEBI" id="CHEBI:29105"/>
    </cofactor>
</comment>
<evidence type="ECO:0000256" key="3">
    <source>
        <dbReference type="ARBA" id="ARBA00022723"/>
    </source>
</evidence>
<dbReference type="PIRSF" id="PIRSF037505">
    <property type="entry name" value="Betaine_HMT"/>
    <property type="match status" value="1"/>
</dbReference>
<name>A0A5P2XK71_STRST</name>
<evidence type="ECO:0000256" key="5">
    <source>
        <dbReference type="PROSITE-ProRule" id="PRU00333"/>
    </source>
</evidence>
<dbReference type="Proteomes" id="UP000549009">
    <property type="component" value="Unassembled WGS sequence"/>
</dbReference>
<dbReference type="GO" id="GO:0008270">
    <property type="term" value="F:zinc ion binding"/>
    <property type="evidence" value="ECO:0007669"/>
    <property type="project" value="InterPro"/>
</dbReference>
<reference evidence="7 10" key="2">
    <citation type="submission" date="2020-08" db="EMBL/GenBank/DDBJ databases">
        <title>Genomic Encyclopedia of Type Strains, Phase III (KMG-III): the genomes of soil and plant-associated and newly described type strains.</title>
        <authorList>
            <person name="Whitman W."/>
        </authorList>
    </citation>
    <scope>NUCLEOTIDE SEQUENCE [LARGE SCALE GENOMIC DNA]</scope>
    <source>
        <strain evidence="7 10">CECT 3146</strain>
    </source>
</reference>
<organism evidence="8 9">
    <name type="scientific">Streptomyces spectabilis</name>
    <dbReference type="NCBI Taxonomy" id="68270"/>
    <lineage>
        <taxon>Bacteria</taxon>
        <taxon>Bacillati</taxon>
        <taxon>Actinomycetota</taxon>
        <taxon>Actinomycetes</taxon>
        <taxon>Kitasatosporales</taxon>
        <taxon>Streptomycetaceae</taxon>
        <taxon>Streptomyces</taxon>
    </lineage>
</organism>
<dbReference type="Gene3D" id="3.20.20.330">
    <property type="entry name" value="Homocysteine-binding-like domain"/>
    <property type="match status" value="1"/>
</dbReference>